<dbReference type="WBParaSite" id="Hba_03779">
    <property type="protein sequence ID" value="Hba_03779"/>
    <property type="gene ID" value="Hba_03779"/>
</dbReference>
<reference evidence="2" key="1">
    <citation type="submission" date="2016-11" db="UniProtKB">
        <authorList>
            <consortium name="WormBaseParasite"/>
        </authorList>
    </citation>
    <scope>IDENTIFICATION</scope>
</reference>
<keyword evidence="1" id="KW-1185">Reference proteome</keyword>
<protein>
    <submittedName>
        <fullName evidence="2">Uncharacterized protein</fullName>
    </submittedName>
</protein>
<evidence type="ECO:0000313" key="1">
    <source>
        <dbReference type="Proteomes" id="UP000095283"/>
    </source>
</evidence>
<sequence>METPFGSRMEPILRCKPHFVRPTPQGHHRTCRINTKAIVTIDGSLSVLMCPRCNLLPVIMSFTVGTLSQTTSNRNLNNTKSSFGARSY</sequence>
<name>A0A1I7WFM7_HETBA</name>
<proteinExistence type="predicted"/>
<accession>A0A1I7WFM7</accession>
<organism evidence="1 2">
    <name type="scientific">Heterorhabditis bacteriophora</name>
    <name type="common">Entomopathogenic nematode worm</name>
    <dbReference type="NCBI Taxonomy" id="37862"/>
    <lineage>
        <taxon>Eukaryota</taxon>
        <taxon>Metazoa</taxon>
        <taxon>Ecdysozoa</taxon>
        <taxon>Nematoda</taxon>
        <taxon>Chromadorea</taxon>
        <taxon>Rhabditida</taxon>
        <taxon>Rhabditina</taxon>
        <taxon>Rhabditomorpha</taxon>
        <taxon>Strongyloidea</taxon>
        <taxon>Heterorhabditidae</taxon>
        <taxon>Heterorhabditis</taxon>
    </lineage>
</organism>
<dbReference type="AlphaFoldDB" id="A0A1I7WFM7"/>
<dbReference type="Proteomes" id="UP000095283">
    <property type="component" value="Unplaced"/>
</dbReference>
<evidence type="ECO:0000313" key="2">
    <source>
        <dbReference type="WBParaSite" id="Hba_03779"/>
    </source>
</evidence>